<accession>A0ABP7WQF9</accession>
<feature type="chain" id="PRO_5045236147" evidence="1">
    <location>
        <begin position="20"/>
        <end position="306"/>
    </location>
</feature>
<feature type="signal peptide" evidence="1">
    <location>
        <begin position="1"/>
        <end position="19"/>
    </location>
</feature>
<proteinExistence type="predicted"/>
<dbReference type="Proteomes" id="UP001500841">
    <property type="component" value="Unassembled WGS sequence"/>
</dbReference>
<feature type="domain" description="DUF5777" evidence="2">
    <location>
        <begin position="44"/>
        <end position="294"/>
    </location>
</feature>
<dbReference type="EMBL" id="BAABCV010000005">
    <property type="protein sequence ID" value="GAA4094359.1"/>
    <property type="molecule type" value="Genomic_DNA"/>
</dbReference>
<name>A0ABP7WQF9_9SPHI</name>
<dbReference type="RefSeq" id="WP_345102773.1">
    <property type="nucleotide sequence ID" value="NZ_BAABCV010000005.1"/>
</dbReference>
<reference evidence="4" key="1">
    <citation type="journal article" date="2019" name="Int. J. Syst. Evol. Microbiol.">
        <title>The Global Catalogue of Microorganisms (GCM) 10K type strain sequencing project: providing services to taxonomists for standard genome sequencing and annotation.</title>
        <authorList>
            <consortium name="The Broad Institute Genomics Platform"/>
            <consortium name="The Broad Institute Genome Sequencing Center for Infectious Disease"/>
            <person name="Wu L."/>
            <person name="Ma J."/>
        </authorList>
    </citation>
    <scope>NUCLEOTIDE SEQUENCE [LARGE SCALE GENOMIC DNA]</scope>
    <source>
        <strain evidence="4">JCM 17085</strain>
    </source>
</reference>
<keyword evidence="4" id="KW-1185">Reference proteome</keyword>
<protein>
    <submittedName>
        <fullName evidence="3">DUF5777 family beta-barrel protein</fullName>
    </submittedName>
</protein>
<evidence type="ECO:0000259" key="2">
    <source>
        <dbReference type="Pfam" id="PF19089"/>
    </source>
</evidence>
<comment type="caution">
    <text evidence="3">The sequence shown here is derived from an EMBL/GenBank/DDBJ whole genome shotgun (WGS) entry which is preliminary data.</text>
</comment>
<organism evidence="3 4">
    <name type="scientific">Mucilaginibacter panaciglaebae</name>
    <dbReference type="NCBI Taxonomy" id="502331"/>
    <lineage>
        <taxon>Bacteria</taxon>
        <taxon>Pseudomonadati</taxon>
        <taxon>Bacteroidota</taxon>
        <taxon>Sphingobacteriia</taxon>
        <taxon>Sphingobacteriales</taxon>
        <taxon>Sphingobacteriaceae</taxon>
        <taxon>Mucilaginibacter</taxon>
    </lineage>
</organism>
<evidence type="ECO:0000313" key="3">
    <source>
        <dbReference type="EMBL" id="GAA4094359.1"/>
    </source>
</evidence>
<sequence length="306" mass="33698">MKKHIVLVAALALTIGAKAQEKSAADSLMSAMSKDEKPVPVAIFKSSRLVLSQTTEMVKKNEFNFQIIHRFGDIAGANGGGSTAFGIDRVNDVFFGFEYGVSDNFNVDLGRSTIGQLIQLELKWALVHQISDGSSPLAVTLLGEAGAQPYQGATFPTFSSRLSYFAQVIIAHKFASAVSLQVAPSYLRQNTPFPISPANNEQSFFSLQAAARIKLTNHTGFIIDYAHPFSNFRSDTYSFKDPLGFGYEVETGGHVFTVNITNANSVAEMNMLSRSQQRYSRGQYRIGFTISRMFDFSGKHKKMKEE</sequence>
<evidence type="ECO:0000256" key="1">
    <source>
        <dbReference type="SAM" id="SignalP"/>
    </source>
</evidence>
<gene>
    <name evidence="3" type="ORF">GCM10022392_16350</name>
</gene>
<evidence type="ECO:0000313" key="4">
    <source>
        <dbReference type="Proteomes" id="UP001500841"/>
    </source>
</evidence>
<dbReference type="Pfam" id="PF19089">
    <property type="entry name" value="DUF5777"/>
    <property type="match status" value="1"/>
</dbReference>
<dbReference type="InterPro" id="IPR045916">
    <property type="entry name" value="DUF5777"/>
</dbReference>
<keyword evidence="1" id="KW-0732">Signal</keyword>